<organism evidence="12 13">
    <name type="scientific">Enhygromyxa salina</name>
    <dbReference type="NCBI Taxonomy" id="215803"/>
    <lineage>
        <taxon>Bacteria</taxon>
        <taxon>Pseudomonadati</taxon>
        <taxon>Myxococcota</taxon>
        <taxon>Polyangia</taxon>
        <taxon>Nannocystales</taxon>
        <taxon>Nannocystaceae</taxon>
        <taxon>Enhygromyxa</taxon>
    </lineage>
</organism>
<dbReference type="InterPro" id="IPR014729">
    <property type="entry name" value="Rossmann-like_a/b/a_fold"/>
</dbReference>
<keyword evidence="13" id="KW-1185">Reference proteome</keyword>
<feature type="compositionally biased region" description="Basic and acidic residues" evidence="9">
    <location>
        <begin position="220"/>
        <end position="233"/>
    </location>
</feature>
<dbReference type="GO" id="GO:0000049">
    <property type="term" value="F:tRNA binding"/>
    <property type="evidence" value="ECO:0007669"/>
    <property type="project" value="InterPro"/>
</dbReference>
<keyword evidence="8" id="KW-0963">Cytoplasm</keyword>
<comment type="cofactor">
    <cofactor evidence="8">
        <name>Zn(2+)</name>
        <dbReference type="ChEBI" id="CHEBI:29105"/>
    </cofactor>
</comment>
<evidence type="ECO:0000256" key="4">
    <source>
        <dbReference type="ARBA" id="ARBA00022917"/>
    </source>
</evidence>
<dbReference type="GO" id="GO:0005737">
    <property type="term" value="C:cytoplasm"/>
    <property type="evidence" value="ECO:0007669"/>
    <property type="project" value="UniProtKB-SubCell"/>
</dbReference>
<name>A0A2S9YD11_9BACT</name>
<dbReference type="GO" id="GO:0006428">
    <property type="term" value="P:isoleucyl-tRNA aminoacylation"/>
    <property type="evidence" value="ECO:0007669"/>
    <property type="project" value="UniProtKB-UniRule"/>
</dbReference>
<evidence type="ECO:0000256" key="8">
    <source>
        <dbReference type="HAMAP-Rule" id="MF_02003"/>
    </source>
</evidence>
<feature type="domain" description="Methionyl/Valyl/Leucyl/Isoleucyl-tRNA synthetase anticodon-binding" evidence="11">
    <location>
        <begin position="739"/>
        <end position="893"/>
    </location>
</feature>
<evidence type="ECO:0000256" key="3">
    <source>
        <dbReference type="ARBA" id="ARBA00022840"/>
    </source>
</evidence>
<dbReference type="PRINTS" id="PR00984">
    <property type="entry name" value="TRNASYNTHILE"/>
</dbReference>
<keyword evidence="8" id="KW-0862">Zinc</keyword>
<dbReference type="Pfam" id="PF00133">
    <property type="entry name" value="tRNA-synt_1"/>
    <property type="match status" value="1"/>
</dbReference>
<dbReference type="EMBL" id="PVNK01000108">
    <property type="protein sequence ID" value="PRQ03008.1"/>
    <property type="molecule type" value="Genomic_DNA"/>
</dbReference>
<dbReference type="InterPro" id="IPR033709">
    <property type="entry name" value="Anticodon_Ile_ABEc"/>
</dbReference>
<evidence type="ECO:0000313" key="13">
    <source>
        <dbReference type="Proteomes" id="UP000237968"/>
    </source>
</evidence>
<comment type="catalytic activity">
    <reaction evidence="7 8">
        <text>tRNA(Ile) + L-isoleucine + ATP = L-isoleucyl-tRNA(Ile) + AMP + diphosphate</text>
        <dbReference type="Rhea" id="RHEA:11060"/>
        <dbReference type="Rhea" id="RHEA-COMP:9666"/>
        <dbReference type="Rhea" id="RHEA-COMP:9695"/>
        <dbReference type="ChEBI" id="CHEBI:30616"/>
        <dbReference type="ChEBI" id="CHEBI:33019"/>
        <dbReference type="ChEBI" id="CHEBI:58045"/>
        <dbReference type="ChEBI" id="CHEBI:78442"/>
        <dbReference type="ChEBI" id="CHEBI:78528"/>
        <dbReference type="ChEBI" id="CHEBI:456215"/>
        <dbReference type="EC" id="6.1.1.5"/>
    </reaction>
</comment>
<dbReference type="EC" id="6.1.1.5" evidence="8"/>
<keyword evidence="5 8" id="KW-0030">Aminoacyl-tRNA synthetase</keyword>
<dbReference type="SUPFAM" id="SSF47323">
    <property type="entry name" value="Anticodon-binding domain of a subclass of class I aminoacyl-tRNA synthetases"/>
    <property type="match status" value="1"/>
</dbReference>
<dbReference type="InterPro" id="IPR023586">
    <property type="entry name" value="Ile-tRNA-ligase_type2"/>
</dbReference>
<comment type="subcellular location">
    <subcellularLocation>
        <location evidence="8">Cytoplasm</location>
    </subcellularLocation>
</comment>
<dbReference type="GO" id="GO:0005524">
    <property type="term" value="F:ATP binding"/>
    <property type="evidence" value="ECO:0007669"/>
    <property type="project" value="UniProtKB-UniRule"/>
</dbReference>
<dbReference type="Pfam" id="PF19302">
    <property type="entry name" value="DUF5915"/>
    <property type="match status" value="1"/>
</dbReference>
<dbReference type="PANTHER" id="PTHR42780">
    <property type="entry name" value="SOLEUCYL-TRNA SYNTHETASE"/>
    <property type="match status" value="1"/>
</dbReference>
<dbReference type="Proteomes" id="UP000237968">
    <property type="component" value="Unassembled WGS sequence"/>
</dbReference>
<keyword evidence="8" id="KW-0479">Metal-binding</keyword>
<dbReference type="InterPro" id="IPR002301">
    <property type="entry name" value="Ile-tRNA-ligase"/>
</dbReference>
<evidence type="ECO:0000256" key="5">
    <source>
        <dbReference type="ARBA" id="ARBA00023146"/>
    </source>
</evidence>
<evidence type="ECO:0000256" key="9">
    <source>
        <dbReference type="SAM" id="MobiDB-lite"/>
    </source>
</evidence>
<feature type="binding site" evidence="8">
    <location>
        <position position="643"/>
    </location>
    <ligand>
        <name>ATP</name>
        <dbReference type="ChEBI" id="CHEBI:30616"/>
    </ligand>
</feature>
<comment type="similarity">
    <text evidence="8">Belongs to the class-I aminoacyl-tRNA synthetase family. IleS type 2 subfamily.</text>
</comment>
<dbReference type="GO" id="GO:0004822">
    <property type="term" value="F:isoleucine-tRNA ligase activity"/>
    <property type="evidence" value="ECO:0007669"/>
    <property type="project" value="UniProtKB-UniRule"/>
</dbReference>
<comment type="subunit">
    <text evidence="8">Monomer.</text>
</comment>
<dbReference type="InterPro" id="IPR002300">
    <property type="entry name" value="aa-tRNA-synth_Ia"/>
</dbReference>
<dbReference type="SUPFAM" id="SSF52374">
    <property type="entry name" value="Nucleotidylyl transferase"/>
    <property type="match status" value="1"/>
</dbReference>
<dbReference type="FunFam" id="3.40.50.620:FF:000133">
    <property type="entry name" value="Isoleucyl-tRNA synthetase, cytoplasmic"/>
    <property type="match status" value="1"/>
</dbReference>
<dbReference type="PANTHER" id="PTHR42780:SF1">
    <property type="entry name" value="ISOLEUCINE--TRNA LIGASE, CYTOPLASMIC"/>
    <property type="match status" value="1"/>
</dbReference>
<evidence type="ECO:0000259" key="11">
    <source>
        <dbReference type="Pfam" id="PF08264"/>
    </source>
</evidence>
<reference evidence="12 13" key="1">
    <citation type="submission" date="2018-03" db="EMBL/GenBank/DDBJ databases">
        <title>Draft Genome Sequences of the Obligatory Marine Myxobacteria Enhygromyxa salina SWB005.</title>
        <authorList>
            <person name="Poehlein A."/>
            <person name="Moghaddam J.A."/>
            <person name="Harms H."/>
            <person name="Alanjari M."/>
            <person name="Koenig G.M."/>
            <person name="Daniel R."/>
            <person name="Schaeberle T.F."/>
        </authorList>
    </citation>
    <scope>NUCLEOTIDE SEQUENCE [LARGE SCALE GENOMIC DNA]</scope>
    <source>
        <strain evidence="12 13">SWB005</strain>
    </source>
</reference>
<feature type="region of interest" description="Disordered" evidence="9">
    <location>
        <begin position="213"/>
        <end position="233"/>
    </location>
</feature>
<dbReference type="Gene3D" id="1.10.730.10">
    <property type="entry name" value="Isoleucyl-tRNA Synthetase, Domain 1"/>
    <property type="match status" value="1"/>
</dbReference>
<dbReference type="Pfam" id="PF08264">
    <property type="entry name" value="Anticodon_1"/>
    <property type="match status" value="1"/>
</dbReference>
<dbReference type="AlphaFoldDB" id="A0A2S9YD11"/>
<accession>A0A2S9YD11</accession>
<dbReference type="GO" id="GO:0002161">
    <property type="term" value="F:aminoacyl-tRNA deacylase activity"/>
    <property type="evidence" value="ECO:0007669"/>
    <property type="project" value="InterPro"/>
</dbReference>
<dbReference type="SUPFAM" id="SSF50677">
    <property type="entry name" value="ValRS/IleRS/LeuRS editing domain"/>
    <property type="match status" value="1"/>
</dbReference>
<evidence type="ECO:0000256" key="1">
    <source>
        <dbReference type="ARBA" id="ARBA00022598"/>
    </source>
</evidence>
<dbReference type="CDD" id="cd07961">
    <property type="entry name" value="Anticodon_Ia_Ile_ABEc"/>
    <property type="match status" value="1"/>
</dbReference>
<sequence>MTKARETGFAAPPAQFDLPGIEHGIIELWTSYAVESRSLHGRRPSEEPGAAGAEASQPQFVFYDGPPFATGLPHFGHLLAGTIKDVIPRYWAMNGYAVERRFGWDCHGLPIESLVEDELDVHGRAEIEALGVPKFNAACRAGVMRYTQEWRTVVQRMGRWVDFDNDYKTMDPTFMESVWWVFSQLWEQGRIYEGHRVQPVSPLLGTPLSNFEVAQGPQERNPKTGKDGHKLRDDPSLTLRFELEDEPGTFLWAWTTTPWTLPSNLALAVHPEVEYVKVRVVETGELAWIEPGLLAQYQARNRVGETEELARCKGSELVGLAYAPLLPYFAEYREREDGSRWAFRVVSADYVTTETGTGIVHQAPAFGEDDFEIGQREGLPLIRPMDLNGVFDERVPEVAGMRAKDADKTIIKLLKDAGKVVDHDVYRHAYPHCYRTDEPLLYMAISTWFMRVEDMREELLANNDQIHWVPERVGSARFGNWLAGARDWNLSRNRYWGTPLPLWRCDEDPSDIVCIGSIAELERRAGLSPGSIDDLHRERVDDITFASDKTPGGTMRRISEVFDCWFESGSMPYAQNHYPFDPAKKQYVEDNLPADFIAEGLDQTRGWFYTLHVLASALFGRPAFKNVVVNGLILAADGKKMSKRLKNYPDPMEVVEAFGADALRAYLISGPVVRAEPMRFGRDANDSEGLVVRDMVKAAILPLQNAFNFLVTYARADGWVPSAETLAARPATRPQAELDRWILSRVQSFVAELRGEFEAYNLDNLVPAWLGMCDELNNWYIRRGRRRYWRGADEGDGDKAEAYATLYRVLVTIAHCMAPVLPFFCEHLYQRLVVDLGLAEGDNGDSVHLQRFPVVDEELIDPVLEGQVAQVRKVVGLAMALREGERIGVRRPLPSLTVASRDPEVRAAVQRFAADIEGELNVKTIELAQDDADLVTLSAKANFKVLGRKLGKKMKVVAKAVEQLDAATLRAVLDGGSVEVEGETLGADDLVLRREPLPGRVADSDGEITVVLDTTIDAALEQEGLARELINRIQNLRKAADLDVSDRIELAVECAAGGKLSGALEREDLRGLIEGETLARSLAVNSGRELDHRGQDEIDGETLGLSLAKSS</sequence>
<feature type="domain" description="Aminoacyl-tRNA synthetase class Ia" evidence="10">
    <location>
        <begin position="54"/>
        <end position="677"/>
    </location>
</feature>
<dbReference type="GO" id="GO:0008270">
    <property type="term" value="F:zinc ion binding"/>
    <property type="evidence" value="ECO:0007669"/>
    <property type="project" value="UniProtKB-UniRule"/>
</dbReference>
<dbReference type="InterPro" id="IPR009008">
    <property type="entry name" value="Val/Leu/Ile-tRNA-synth_edit"/>
</dbReference>
<keyword evidence="1 8" id="KW-0436">Ligase</keyword>
<dbReference type="Gene3D" id="3.40.50.620">
    <property type="entry name" value="HUPs"/>
    <property type="match status" value="2"/>
</dbReference>
<evidence type="ECO:0000259" key="10">
    <source>
        <dbReference type="Pfam" id="PF00133"/>
    </source>
</evidence>
<gene>
    <name evidence="8 12" type="primary">ileS</name>
    <name evidence="12" type="ORF">ENSA5_19470</name>
</gene>
<proteinExistence type="inferred from homology"/>
<evidence type="ECO:0000256" key="2">
    <source>
        <dbReference type="ARBA" id="ARBA00022741"/>
    </source>
</evidence>
<dbReference type="HAMAP" id="MF_02003">
    <property type="entry name" value="Ile_tRNA_synth_type2"/>
    <property type="match status" value="1"/>
</dbReference>
<keyword evidence="2 8" id="KW-0547">Nucleotide-binding</keyword>
<evidence type="ECO:0000256" key="6">
    <source>
        <dbReference type="ARBA" id="ARBA00025217"/>
    </source>
</evidence>
<comment type="caution">
    <text evidence="12">The sequence shown here is derived from an EMBL/GenBank/DDBJ whole genome shotgun (WGS) entry which is preliminary data.</text>
</comment>
<evidence type="ECO:0000313" key="12">
    <source>
        <dbReference type="EMBL" id="PRQ03008.1"/>
    </source>
</evidence>
<keyword evidence="4 8" id="KW-0648">Protein biosynthesis</keyword>
<dbReference type="NCBIfam" id="TIGR00392">
    <property type="entry name" value="ileS"/>
    <property type="match status" value="1"/>
</dbReference>
<dbReference type="InterPro" id="IPR013155">
    <property type="entry name" value="M/V/L/I-tRNA-synth_anticd-bd"/>
</dbReference>
<dbReference type="OrthoDB" id="9810365at2"/>
<evidence type="ECO:0000256" key="7">
    <source>
        <dbReference type="ARBA" id="ARBA00048359"/>
    </source>
</evidence>
<dbReference type="CDD" id="cd00818">
    <property type="entry name" value="IleRS_core"/>
    <property type="match status" value="1"/>
</dbReference>
<dbReference type="RefSeq" id="WP_106391379.1">
    <property type="nucleotide sequence ID" value="NZ_PVNK01000108.1"/>
</dbReference>
<protein>
    <recommendedName>
        <fullName evidence="8">Isoleucine--tRNA ligase</fullName>
        <ecNumber evidence="8">6.1.1.5</ecNumber>
    </recommendedName>
    <alternativeName>
        <fullName evidence="8">Isoleucyl-tRNA synthetase</fullName>
        <shortName evidence="8">IleRS</shortName>
    </alternativeName>
</protein>
<feature type="short sequence motif" description="'HIGH' region" evidence="8">
    <location>
        <begin position="67"/>
        <end position="77"/>
    </location>
</feature>
<feature type="short sequence motif" description="'KMSKS' region" evidence="8">
    <location>
        <begin position="640"/>
        <end position="644"/>
    </location>
</feature>
<comment type="function">
    <text evidence="6 8">Catalyzes the attachment of isoleucine to tRNA(Ile). As IleRS can inadvertently accommodate and process structurally similar amino acids such as valine, to avoid such errors it has two additional distinct tRNA(Ile)-dependent editing activities. One activity is designated as 'pretransfer' editing and involves the hydrolysis of activated Val-AMP. The other activity is designated 'posttransfer' editing and involves deacylation of mischarged Val-tRNA(Ile).</text>
</comment>
<dbReference type="InterPro" id="IPR009080">
    <property type="entry name" value="tRNAsynth_Ia_anticodon-bd"/>
</dbReference>
<keyword evidence="3 8" id="KW-0067">ATP-binding</keyword>
<comment type="domain">
    <text evidence="8">IleRS has two distinct active sites: one for aminoacylation and one for editing. The misactivated valine is translocated from the active site to the editing site, which sterically excludes the correctly activated isoleucine. The single editing site contains two valyl binding pockets, one specific for each substrate (Val-AMP or Val-tRNA(Ile)).</text>
</comment>